<evidence type="ECO:0000313" key="3">
    <source>
        <dbReference type="EMBL" id="ADW69038.1"/>
    </source>
</evidence>
<organism evidence="4">
    <name type="scientific">Granulicella tundricola (strain ATCC BAA-1859 / DSM 23138 / MP5ACTX9)</name>
    <dbReference type="NCBI Taxonomy" id="1198114"/>
    <lineage>
        <taxon>Bacteria</taxon>
        <taxon>Pseudomonadati</taxon>
        <taxon>Acidobacteriota</taxon>
        <taxon>Terriglobia</taxon>
        <taxon>Terriglobales</taxon>
        <taxon>Acidobacteriaceae</taxon>
        <taxon>Granulicella</taxon>
    </lineage>
</organism>
<feature type="region of interest" description="Disordered" evidence="1">
    <location>
        <begin position="1"/>
        <end position="23"/>
    </location>
</feature>
<accession>E8X184</accession>
<reference evidence="4" key="1">
    <citation type="submission" date="2011-01" db="EMBL/GenBank/DDBJ databases">
        <title>Complete sequence of chromosome of Acidobacterium sp. MP5ACTX9.</title>
        <authorList>
            <consortium name="US DOE Joint Genome Institute"/>
            <person name="Lucas S."/>
            <person name="Copeland A."/>
            <person name="Lapidus A."/>
            <person name="Cheng J.-F."/>
            <person name="Goodwin L."/>
            <person name="Pitluck S."/>
            <person name="Teshima H."/>
            <person name="Detter J.C."/>
            <person name="Han C."/>
            <person name="Tapia R."/>
            <person name="Land M."/>
            <person name="Hauser L."/>
            <person name="Kyrpides N."/>
            <person name="Ivanova N."/>
            <person name="Ovchinnikova G."/>
            <person name="Pagani I."/>
            <person name="Rawat S.R."/>
            <person name="Mannisto M."/>
            <person name="Haggblom M.M."/>
            <person name="Woyke T."/>
        </authorList>
    </citation>
    <scope>NUCLEOTIDE SEQUENCE [LARGE SCALE GENOMIC DNA]</scope>
    <source>
        <strain evidence="4">MP5ACTX9</strain>
    </source>
</reference>
<dbReference type="PaxDb" id="1198114-AciX9_1992"/>
<protein>
    <submittedName>
        <fullName evidence="3">Uncharacterized protein</fullName>
    </submittedName>
</protein>
<dbReference type="EMBL" id="CP002480">
    <property type="protein sequence ID" value="ADW69038.1"/>
    <property type="molecule type" value="Genomic_DNA"/>
</dbReference>
<keyword evidence="4" id="KW-1185">Reference proteome</keyword>
<name>E8X184_GRATM</name>
<sequence>MFDKSTNSGESSSAPSGTPEGGYASLGRTIGDVLDTILSEPRRLATLILMLASFALMALLFMFIFSKLFTVQPAEVQLGNTSSHFL</sequence>
<evidence type="ECO:0000256" key="1">
    <source>
        <dbReference type="SAM" id="MobiDB-lite"/>
    </source>
</evidence>
<keyword evidence="2" id="KW-1133">Transmembrane helix</keyword>
<feature type="compositionally biased region" description="Polar residues" evidence="1">
    <location>
        <begin position="1"/>
        <end position="16"/>
    </location>
</feature>
<dbReference type="KEGG" id="acm:AciX9_1992"/>
<feature type="transmembrane region" description="Helical" evidence="2">
    <location>
        <begin position="44"/>
        <end position="65"/>
    </location>
</feature>
<gene>
    <name evidence="3" type="ordered locus">AciX9_1992</name>
</gene>
<dbReference type="AlphaFoldDB" id="E8X184"/>
<dbReference type="HOGENOM" id="CLU_2493543_0_0_0"/>
<keyword evidence="2" id="KW-0812">Transmembrane</keyword>
<evidence type="ECO:0000256" key="2">
    <source>
        <dbReference type="SAM" id="Phobius"/>
    </source>
</evidence>
<keyword evidence="2" id="KW-0472">Membrane</keyword>
<dbReference type="Proteomes" id="UP000000343">
    <property type="component" value="Chromosome"/>
</dbReference>
<proteinExistence type="predicted"/>
<evidence type="ECO:0000313" key="4">
    <source>
        <dbReference type="Proteomes" id="UP000000343"/>
    </source>
</evidence>